<feature type="transmembrane region" description="Helical" evidence="1">
    <location>
        <begin position="12"/>
        <end position="32"/>
    </location>
</feature>
<keyword evidence="1" id="KW-0472">Membrane</keyword>
<dbReference type="AlphaFoldDB" id="W2SDL3"/>
<feature type="transmembrane region" description="Helical" evidence="1">
    <location>
        <begin position="94"/>
        <end position="113"/>
    </location>
</feature>
<feature type="transmembrane region" description="Helical" evidence="1">
    <location>
        <begin position="133"/>
        <end position="155"/>
    </location>
</feature>
<dbReference type="EMBL" id="KB822711">
    <property type="protein sequence ID" value="ETN46715.1"/>
    <property type="molecule type" value="Genomic_DNA"/>
</dbReference>
<evidence type="ECO:0000313" key="4">
    <source>
        <dbReference type="Proteomes" id="UP000030752"/>
    </source>
</evidence>
<feature type="domain" description="DUF7704" evidence="2">
    <location>
        <begin position="12"/>
        <end position="153"/>
    </location>
</feature>
<protein>
    <recommendedName>
        <fullName evidence="2">DUF7704 domain-containing protein</fullName>
    </recommendedName>
</protein>
<dbReference type="InParanoid" id="W2SDL3"/>
<dbReference type="RefSeq" id="XP_008711427.1">
    <property type="nucleotide sequence ID" value="XM_008713205.1"/>
</dbReference>
<dbReference type="Proteomes" id="UP000030752">
    <property type="component" value="Unassembled WGS sequence"/>
</dbReference>
<dbReference type="VEuPathDB" id="FungiDB:HMPREF1541_00904"/>
<keyword evidence="4" id="KW-1185">Reference proteome</keyword>
<dbReference type="InterPro" id="IPR056121">
    <property type="entry name" value="DUF7704"/>
</dbReference>
<gene>
    <name evidence="3" type="ORF">HMPREF1541_00904</name>
</gene>
<keyword evidence="1" id="KW-0812">Transmembrane</keyword>
<dbReference type="PANTHER" id="PTHR37019">
    <property type="entry name" value="CHROMOSOME 1, WHOLE GENOME SHOTGUN SEQUENCE"/>
    <property type="match status" value="1"/>
</dbReference>
<dbReference type="GeneID" id="19968243"/>
<reference evidence="3 4" key="1">
    <citation type="submission" date="2013-03" db="EMBL/GenBank/DDBJ databases">
        <title>The Genome Sequence of Phialophora europaea CBS 101466.</title>
        <authorList>
            <consortium name="The Broad Institute Genomics Platform"/>
            <person name="Cuomo C."/>
            <person name="de Hoog S."/>
            <person name="Gorbushina A."/>
            <person name="Walker B."/>
            <person name="Young S.K."/>
            <person name="Zeng Q."/>
            <person name="Gargeya S."/>
            <person name="Fitzgerald M."/>
            <person name="Haas B."/>
            <person name="Abouelleil A."/>
            <person name="Allen A.W."/>
            <person name="Alvarado L."/>
            <person name="Arachchi H.M."/>
            <person name="Berlin A.M."/>
            <person name="Chapman S.B."/>
            <person name="Gainer-Dewar J."/>
            <person name="Goldberg J."/>
            <person name="Griggs A."/>
            <person name="Gujja S."/>
            <person name="Hansen M."/>
            <person name="Howarth C."/>
            <person name="Imamovic A."/>
            <person name="Ireland A."/>
            <person name="Larimer J."/>
            <person name="McCowan C."/>
            <person name="Murphy C."/>
            <person name="Pearson M."/>
            <person name="Poon T.W."/>
            <person name="Priest M."/>
            <person name="Roberts A."/>
            <person name="Saif S."/>
            <person name="Shea T."/>
            <person name="Sisk P."/>
            <person name="Sykes S."/>
            <person name="Wortman J."/>
            <person name="Nusbaum C."/>
            <person name="Birren B."/>
        </authorList>
    </citation>
    <scope>NUCLEOTIDE SEQUENCE [LARGE SCALE GENOMIC DNA]</scope>
    <source>
        <strain evidence="3 4">CBS 101466</strain>
    </source>
</reference>
<dbReference type="HOGENOM" id="CLU_112091_1_1_1"/>
<dbReference type="STRING" id="1220924.W2SDL3"/>
<name>W2SDL3_CYPE1</name>
<dbReference type="PANTHER" id="PTHR37019:SF1">
    <property type="entry name" value="EXPERA DOMAIN-CONTAINING PROTEIN"/>
    <property type="match status" value="1"/>
</dbReference>
<proteinExistence type="predicted"/>
<dbReference type="eggNOG" id="ENOG502SUH8">
    <property type="taxonomic scope" value="Eukaryota"/>
</dbReference>
<sequence length="174" mass="19499">MAPSTSTNNPIHPLYAIIFTYIEPFLALGGVIQTLSFPFSYIAISHPTIHTALSPHPHLHPQLQTLFTCIAGGWSILTFNDIVTLRVFSRDPKVWRCVLAAHLCSDLLYVLALAQDVGYAHALDPRLWSRKEWFTNVLTLPFMWAKMAFLVGVGVDSDARERVVAKEQLRGKKA</sequence>
<organism evidence="3 4">
    <name type="scientific">Cyphellophora europaea (strain CBS 101466)</name>
    <name type="common">Phialophora europaea</name>
    <dbReference type="NCBI Taxonomy" id="1220924"/>
    <lineage>
        <taxon>Eukaryota</taxon>
        <taxon>Fungi</taxon>
        <taxon>Dikarya</taxon>
        <taxon>Ascomycota</taxon>
        <taxon>Pezizomycotina</taxon>
        <taxon>Eurotiomycetes</taxon>
        <taxon>Chaetothyriomycetidae</taxon>
        <taxon>Chaetothyriales</taxon>
        <taxon>Cyphellophoraceae</taxon>
        <taxon>Cyphellophora</taxon>
    </lineage>
</organism>
<accession>W2SDL3</accession>
<keyword evidence="1" id="KW-1133">Transmembrane helix</keyword>
<evidence type="ECO:0000256" key="1">
    <source>
        <dbReference type="SAM" id="Phobius"/>
    </source>
</evidence>
<dbReference type="OrthoDB" id="5313995at2759"/>
<feature type="transmembrane region" description="Helical" evidence="1">
    <location>
        <begin position="63"/>
        <end position="82"/>
    </location>
</feature>
<dbReference type="Pfam" id="PF24803">
    <property type="entry name" value="DUF7704"/>
    <property type="match status" value="1"/>
</dbReference>
<evidence type="ECO:0000259" key="2">
    <source>
        <dbReference type="Pfam" id="PF24803"/>
    </source>
</evidence>
<evidence type="ECO:0000313" key="3">
    <source>
        <dbReference type="EMBL" id="ETN46715.1"/>
    </source>
</evidence>